<proteinExistence type="predicted"/>
<feature type="compositionally biased region" description="Polar residues" evidence="7">
    <location>
        <begin position="678"/>
        <end position="687"/>
    </location>
</feature>
<evidence type="ECO:0000256" key="6">
    <source>
        <dbReference type="ARBA" id="ARBA00023242"/>
    </source>
</evidence>
<dbReference type="Gene3D" id="1.10.10.60">
    <property type="entry name" value="Homeodomain-like"/>
    <property type="match status" value="3"/>
</dbReference>
<keyword evidence="3" id="KW-0805">Transcription regulation</keyword>
<feature type="compositionally biased region" description="Polar residues" evidence="7">
    <location>
        <begin position="645"/>
        <end position="662"/>
    </location>
</feature>
<keyword evidence="5" id="KW-0804">Transcription</keyword>
<evidence type="ECO:0000256" key="4">
    <source>
        <dbReference type="ARBA" id="ARBA00023125"/>
    </source>
</evidence>
<dbReference type="SUPFAM" id="SSF46689">
    <property type="entry name" value="Homeodomain-like"/>
    <property type="match status" value="2"/>
</dbReference>
<dbReference type="InterPro" id="IPR009057">
    <property type="entry name" value="Homeodomain-like_sf"/>
</dbReference>
<feature type="region of interest" description="Disordered" evidence="7">
    <location>
        <begin position="199"/>
        <end position="222"/>
    </location>
</feature>
<feature type="region of interest" description="Disordered" evidence="7">
    <location>
        <begin position="775"/>
        <end position="794"/>
    </location>
</feature>
<feature type="region of interest" description="Disordered" evidence="7">
    <location>
        <begin position="643"/>
        <end position="687"/>
    </location>
</feature>
<evidence type="ECO:0000256" key="7">
    <source>
        <dbReference type="SAM" id="MobiDB-lite"/>
    </source>
</evidence>
<feature type="domain" description="Myb-like" evidence="8">
    <location>
        <begin position="74"/>
        <end position="125"/>
    </location>
</feature>
<dbReference type="InterPro" id="IPR050560">
    <property type="entry name" value="MYB_TF"/>
</dbReference>
<protein>
    <submittedName>
        <fullName evidence="10">Myb-related protein 3R-1</fullName>
    </submittedName>
</protein>
<organism evidence="10 11">
    <name type="scientific">Acorus gramineus</name>
    <name type="common">Dwarf sweet flag</name>
    <dbReference type="NCBI Taxonomy" id="55184"/>
    <lineage>
        <taxon>Eukaryota</taxon>
        <taxon>Viridiplantae</taxon>
        <taxon>Streptophyta</taxon>
        <taxon>Embryophyta</taxon>
        <taxon>Tracheophyta</taxon>
        <taxon>Spermatophyta</taxon>
        <taxon>Magnoliopsida</taxon>
        <taxon>Liliopsida</taxon>
        <taxon>Acoraceae</taxon>
        <taxon>Acorus</taxon>
    </lineage>
</organism>
<keyword evidence="2" id="KW-0677">Repeat</keyword>
<gene>
    <name evidence="10" type="ORF">QJS04_geneDACA004167</name>
</gene>
<dbReference type="PROSITE" id="PS50090">
    <property type="entry name" value="MYB_LIKE"/>
    <property type="match status" value="3"/>
</dbReference>
<dbReference type="AlphaFoldDB" id="A0AAV9BJC8"/>
<evidence type="ECO:0000256" key="3">
    <source>
        <dbReference type="ARBA" id="ARBA00023015"/>
    </source>
</evidence>
<comment type="subcellular location">
    <subcellularLocation>
        <location evidence="1">Nucleus</location>
    </subcellularLocation>
</comment>
<feature type="domain" description="Myb-like" evidence="8">
    <location>
        <begin position="22"/>
        <end position="73"/>
    </location>
</feature>
<evidence type="ECO:0000313" key="10">
    <source>
        <dbReference type="EMBL" id="KAK1276247.1"/>
    </source>
</evidence>
<keyword evidence="6" id="KW-0539">Nucleus</keyword>
<dbReference type="EMBL" id="JAUJYN010000003">
    <property type="protein sequence ID" value="KAK1276247.1"/>
    <property type="molecule type" value="Genomic_DNA"/>
</dbReference>
<accession>A0AAV9BJC8</accession>
<feature type="compositionally biased region" description="Polar residues" evidence="7">
    <location>
        <begin position="200"/>
        <end position="216"/>
    </location>
</feature>
<dbReference type="GO" id="GO:0000981">
    <property type="term" value="F:DNA-binding transcription factor activity, RNA polymerase II-specific"/>
    <property type="evidence" value="ECO:0007669"/>
    <property type="project" value="TreeGrafter"/>
</dbReference>
<keyword evidence="11" id="KW-1185">Reference proteome</keyword>
<evidence type="ECO:0000313" key="11">
    <source>
        <dbReference type="Proteomes" id="UP001179952"/>
    </source>
</evidence>
<dbReference type="FunFam" id="1.10.10.60:FF:000010">
    <property type="entry name" value="Transcriptional activator Myb isoform A"/>
    <property type="match status" value="1"/>
</dbReference>
<dbReference type="SMART" id="SM00717">
    <property type="entry name" value="SANT"/>
    <property type="match status" value="3"/>
</dbReference>
<comment type="caution">
    <text evidence="10">The sequence shown here is derived from an EMBL/GenBank/DDBJ whole genome shotgun (WGS) entry which is preliminary data.</text>
</comment>
<name>A0AAV9BJC8_ACOGR</name>
<feature type="domain" description="HTH myb-type" evidence="9">
    <location>
        <begin position="130"/>
        <end position="180"/>
    </location>
</feature>
<evidence type="ECO:0000259" key="8">
    <source>
        <dbReference type="PROSITE" id="PS50090"/>
    </source>
</evidence>
<dbReference type="Proteomes" id="UP001179952">
    <property type="component" value="Unassembled WGS sequence"/>
</dbReference>
<evidence type="ECO:0000256" key="2">
    <source>
        <dbReference type="ARBA" id="ARBA00022737"/>
    </source>
</evidence>
<reference evidence="10" key="2">
    <citation type="submission" date="2023-06" db="EMBL/GenBank/DDBJ databases">
        <authorList>
            <person name="Ma L."/>
            <person name="Liu K.-W."/>
            <person name="Li Z."/>
            <person name="Hsiao Y.-Y."/>
            <person name="Qi Y."/>
            <person name="Fu T."/>
            <person name="Tang G."/>
            <person name="Zhang D."/>
            <person name="Sun W.-H."/>
            <person name="Liu D.-K."/>
            <person name="Li Y."/>
            <person name="Chen G.-Z."/>
            <person name="Liu X.-D."/>
            <person name="Liao X.-Y."/>
            <person name="Jiang Y.-T."/>
            <person name="Yu X."/>
            <person name="Hao Y."/>
            <person name="Huang J."/>
            <person name="Zhao X.-W."/>
            <person name="Ke S."/>
            <person name="Chen Y.-Y."/>
            <person name="Wu W.-L."/>
            <person name="Hsu J.-L."/>
            <person name="Lin Y.-F."/>
            <person name="Huang M.-D."/>
            <person name="Li C.-Y."/>
            <person name="Huang L."/>
            <person name="Wang Z.-W."/>
            <person name="Zhao X."/>
            <person name="Zhong W.-Y."/>
            <person name="Peng D.-H."/>
            <person name="Ahmad S."/>
            <person name="Lan S."/>
            <person name="Zhang J.-S."/>
            <person name="Tsai W.-C."/>
            <person name="Van De Peer Y."/>
            <person name="Liu Z.-J."/>
        </authorList>
    </citation>
    <scope>NUCLEOTIDE SEQUENCE</scope>
    <source>
        <strain evidence="10">SCP</strain>
        <tissue evidence="10">Leaves</tissue>
    </source>
</reference>
<feature type="domain" description="Myb-like" evidence="8">
    <location>
        <begin position="126"/>
        <end position="176"/>
    </location>
</feature>
<evidence type="ECO:0000256" key="1">
    <source>
        <dbReference type="ARBA" id="ARBA00004123"/>
    </source>
</evidence>
<sequence>MPNSGSSDSFLRPQPLRTSGPTRRSTKGLWTEEEDETLRKAVERYNGKNWKKIAECFPDRTDVQCLHRWQKVLNPDLVKGPWSKEEDDIIIELVRRHGPKKWSTIAQALPGRIGKQCRERWHNHLNPAINKDAWTQEEELALVRAHRIIGNRWAELTKYLPGRNDNAIKNHWNSCVKKKLDSFLASGLLSQHEGLPLLENQGQSSSMSSGRIQENNGDVGLKDGDELEVVSESSQGSALGVCSQPEPLVPNTGSLCVHDEFTARGEHIQDKALSSSVCSEDHYVMTEQQICGLPGTQRQDSNHSLIATVENSGGLAYQWISDALTTMSQVVQVSSSYPESSQFSAQPVDGNHDNRPMIGDFTAYDTPLSSGENVMGGDKEDELLLPQDNRCCNKFLETNTHQDPILGNSTGQTNIINLDGWVGLHPCCPVNSADMLGPSCSKALMPVVPLIHPSDEIQTPKRDNSDCGGISGQVKYMDLETCSFTSLLSPSCNISSFGAHKTNVGEPVEQQKKESPKLEVFSSGPSNVTKSVSCFDESAVDSGSLFYEHPCLEIPFLSCDLVPSGGEAYSPLGIRQLMMSSLNSFWESPSPSVSPEGALKNSAKSFLCTPSILRKRQRELQSPLQERKGDKKTFNRSCVDGVSDENGSCRSSIDGQLSSPSYNPKKKSLTSFNKKENMNPTSQSRLSNLDDRIPCKALECSNFDNRAGPQMDRSESDAGSRADVGITIKKHPSGVLVEHDMNDLLLNSPAQNERYSKKRVNGDAKTLSTQFHKSLEISSNKDEPNTLPDPPLDFSAFLSPDVGERKLNQRSVPRPPLCCASSSQSLQATCDKEAMDVEIENIINIYADTPGIKRGLESPSAWKSPPWFMNSVLPRLDTDTMIEEMSYYRSPGGRMYDALGLMKQLSEHTAAAIAEAADVLIGGNSEATIKEKHSGDGNSSKDQIKDKGPGELVPMLPNTMGEGRVLDFSGCDTPLRGRQK</sequence>
<feature type="compositionally biased region" description="Basic and acidic residues" evidence="7">
    <location>
        <begin position="775"/>
        <end position="784"/>
    </location>
</feature>
<keyword evidence="4" id="KW-0238">DNA-binding</keyword>
<dbReference type="InterPro" id="IPR017930">
    <property type="entry name" value="Myb_dom"/>
</dbReference>
<reference evidence="10" key="1">
    <citation type="journal article" date="2023" name="Nat. Commun.">
        <title>Diploid and tetraploid genomes of Acorus and the evolution of monocots.</title>
        <authorList>
            <person name="Ma L."/>
            <person name="Liu K.W."/>
            <person name="Li Z."/>
            <person name="Hsiao Y.Y."/>
            <person name="Qi Y."/>
            <person name="Fu T."/>
            <person name="Tang G.D."/>
            <person name="Zhang D."/>
            <person name="Sun W.H."/>
            <person name="Liu D.K."/>
            <person name="Li Y."/>
            <person name="Chen G.Z."/>
            <person name="Liu X.D."/>
            <person name="Liao X.Y."/>
            <person name="Jiang Y.T."/>
            <person name="Yu X."/>
            <person name="Hao Y."/>
            <person name="Huang J."/>
            <person name="Zhao X.W."/>
            <person name="Ke S."/>
            <person name="Chen Y.Y."/>
            <person name="Wu W.L."/>
            <person name="Hsu J.L."/>
            <person name="Lin Y.F."/>
            <person name="Huang M.D."/>
            <person name="Li C.Y."/>
            <person name="Huang L."/>
            <person name="Wang Z.W."/>
            <person name="Zhao X."/>
            <person name="Zhong W.Y."/>
            <person name="Peng D.H."/>
            <person name="Ahmad S."/>
            <person name="Lan S."/>
            <person name="Zhang J.S."/>
            <person name="Tsai W.C."/>
            <person name="Van de Peer Y."/>
            <person name="Liu Z.J."/>
        </authorList>
    </citation>
    <scope>NUCLEOTIDE SEQUENCE</scope>
    <source>
        <strain evidence="10">SCP</strain>
    </source>
</reference>
<feature type="region of interest" description="Disordered" evidence="7">
    <location>
        <begin position="747"/>
        <end position="767"/>
    </location>
</feature>
<dbReference type="CDD" id="cd00167">
    <property type="entry name" value="SANT"/>
    <property type="match status" value="3"/>
</dbReference>
<dbReference type="PANTHER" id="PTHR45614">
    <property type="entry name" value="MYB PROTEIN-RELATED"/>
    <property type="match status" value="1"/>
</dbReference>
<dbReference type="GO" id="GO:0005634">
    <property type="term" value="C:nucleus"/>
    <property type="evidence" value="ECO:0007669"/>
    <property type="project" value="UniProtKB-SubCell"/>
</dbReference>
<feature type="region of interest" description="Disordered" evidence="7">
    <location>
        <begin position="929"/>
        <end position="980"/>
    </location>
</feature>
<feature type="domain" description="HTH myb-type" evidence="9">
    <location>
        <begin position="22"/>
        <end position="73"/>
    </location>
</feature>
<dbReference type="Pfam" id="PF00249">
    <property type="entry name" value="Myb_DNA-binding"/>
    <property type="match status" value="3"/>
</dbReference>
<evidence type="ECO:0000256" key="5">
    <source>
        <dbReference type="ARBA" id="ARBA00023163"/>
    </source>
</evidence>
<dbReference type="GO" id="GO:0000978">
    <property type="term" value="F:RNA polymerase II cis-regulatory region sequence-specific DNA binding"/>
    <property type="evidence" value="ECO:0007669"/>
    <property type="project" value="TreeGrafter"/>
</dbReference>
<dbReference type="InterPro" id="IPR001005">
    <property type="entry name" value="SANT/Myb"/>
</dbReference>
<dbReference type="FunFam" id="1.10.10.60:FF:000324">
    <property type="entry name" value="Transcription factor MYB3R-2"/>
    <property type="match status" value="1"/>
</dbReference>
<dbReference type="PROSITE" id="PS51294">
    <property type="entry name" value="HTH_MYB"/>
    <property type="match status" value="3"/>
</dbReference>
<dbReference type="FunFam" id="1.10.10.60:FF:000016">
    <property type="entry name" value="Transcriptional activator Myb isoform A"/>
    <property type="match status" value="1"/>
</dbReference>
<dbReference type="PANTHER" id="PTHR45614:SF123">
    <property type="entry name" value="MYB DNA-BINDING DOMAIN SUPERFAMILY PROTEIN-RELATED"/>
    <property type="match status" value="1"/>
</dbReference>
<feature type="domain" description="HTH myb-type" evidence="9">
    <location>
        <begin position="74"/>
        <end position="129"/>
    </location>
</feature>
<evidence type="ECO:0000259" key="9">
    <source>
        <dbReference type="PROSITE" id="PS51294"/>
    </source>
</evidence>
<feature type="region of interest" description="Disordered" evidence="7">
    <location>
        <begin position="1"/>
        <end position="33"/>
    </location>
</feature>